<protein>
    <submittedName>
        <fullName evidence="2">Uncharacterized protein</fullName>
    </submittedName>
</protein>
<keyword evidence="3" id="KW-1185">Reference proteome</keyword>
<evidence type="ECO:0000313" key="3">
    <source>
        <dbReference type="Proteomes" id="UP001054945"/>
    </source>
</evidence>
<evidence type="ECO:0000256" key="1">
    <source>
        <dbReference type="SAM" id="MobiDB-lite"/>
    </source>
</evidence>
<sequence>MDEGHDCVDQSTQRLNGSSDARRRLIDPPPPIFSTKCDLSIAPLRSLSELSISFHPHTEATLLAASPSWNPETLRDSVDCWRK</sequence>
<gene>
    <name evidence="2" type="ORF">CEXT_108421</name>
</gene>
<feature type="compositionally biased region" description="Polar residues" evidence="1">
    <location>
        <begin position="9"/>
        <end position="19"/>
    </location>
</feature>
<dbReference type="AlphaFoldDB" id="A0AAV4SW16"/>
<dbReference type="Proteomes" id="UP001054945">
    <property type="component" value="Unassembled WGS sequence"/>
</dbReference>
<feature type="region of interest" description="Disordered" evidence="1">
    <location>
        <begin position="1"/>
        <end position="29"/>
    </location>
</feature>
<dbReference type="EMBL" id="BPLR01010070">
    <property type="protein sequence ID" value="GIY36632.1"/>
    <property type="molecule type" value="Genomic_DNA"/>
</dbReference>
<comment type="caution">
    <text evidence="2">The sequence shown here is derived from an EMBL/GenBank/DDBJ whole genome shotgun (WGS) entry which is preliminary data.</text>
</comment>
<organism evidence="2 3">
    <name type="scientific">Caerostris extrusa</name>
    <name type="common">Bark spider</name>
    <name type="synonym">Caerostris bankana</name>
    <dbReference type="NCBI Taxonomy" id="172846"/>
    <lineage>
        <taxon>Eukaryota</taxon>
        <taxon>Metazoa</taxon>
        <taxon>Ecdysozoa</taxon>
        <taxon>Arthropoda</taxon>
        <taxon>Chelicerata</taxon>
        <taxon>Arachnida</taxon>
        <taxon>Araneae</taxon>
        <taxon>Araneomorphae</taxon>
        <taxon>Entelegynae</taxon>
        <taxon>Araneoidea</taxon>
        <taxon>Araneidae</taxon>
        <taxon>Caerostris</taxon>
    </lineage>
</organism>
<evidence type="ECO:0000313" key="2">
    <source>
        <dbReference type="EMBL" id="GIY36632.1"/>
    </source>
</evidence>
<accession>A0AAV4SW16</accession>
<reference evidence="2 3" key="1">
    <citation type="submission" date="2021-06" db="EMBL/GenBank/DDBJ databases">
        <title>Caerostris extrusa draft genome.</title>
        <authorList>
            <person name="Kono N."/>
            <person name="Arakawa K."/>
        </authorList>
    </citation>
    <scope>NUCLEOTIDE SEQUENCE [LARGE SCALE GENOMIC DNA]</scope>
</reference>
<name>A0AAV4SW16_CAEEX</name>
<proteinExistence type="predicted"/>